<dbReference type="InterPro" id="IPR022254">
    <property type="entry name" value="DUF3775"/>
</dbReference>
<evidence type="ECO:0000313" key="4">
    <source>
        <dbReference type="Proteomes" id="UP000054844"/>
    </source>
</evidence>
<name>A0A1S8D7U7_9PROT</name>
<feature type="region of interest" description="Disordered" evidence="1">
    <location>
        <begin position="1"/>
        <end position="25"/>
    </location>
</feature>
<dbReference type="Proteomes" id="UP000054844">
    <property type="component" value="Unassembled WGS sequence"/>
</dbReference>
<dbReference type="Pfam" id="PF12616">
    <property type="entry name" value="DUF3775"/>
    <property type="match status" value="1"/>
</dbReference>
<dbReference type="RefSeq" id="WP_019461661.1">
    <property type="nucleotide sequence ID" value="NZ_AP031462.1"/>
</dbReference>
<dbReference type="EMBL" id="LLWF02000024">
    <property type="protein sequence ID" value="ONH83435.1"/>
    <property type="molecule type" value="Genomic_DNA"/>
</dbReference>
<dbReference type="OrthoDB" id="5641374at2"/>
<feature type="region of interest" description="Disordered" evidence="1">
    <location>
        <begin position="46"/>
        <end position="65"/>
    </location>
</feature>
<dbReference type="GeneID" id="99633258"/>
<gene>
    <name evidence="2" type="ORF">APZ41_009315</name>
    <name evidence="3" type="ORF">NCTC13291_02208</name>
</gene>
<evidence type="ECO:0000313" key="2">
    <source>
        <dbReference type="EMBL" id="ONH83435.1"/>
    </source>
</evidence>
<reference evidence="3 5" key="2">
    <citation type="submission" date="2018-06" db="EMBL/GenBank/DDBJ databases">
        <authorList>
            <consortium name="Pathogen Informatics"/>
            <person name="Doyle S."/>
        </authorList>
    </citation>
    <scope>NUCLEOTIDE SEQUENCE [LARGE SCALE GENOMIC DNA]</scope>
    <source>
        <strain evidence="3 5">NCTC13291</strain>
    </source>
</reference>
<proteinExistence type="predicted"/>
<protein>
    <submittedName>
        <fullName evidence="3">Protein of uncharacterized function (DUF3775)</fullName>
    </submittedName>
</protein>
<dbReference type="AlphaFoldDB" id="A0A1S8D7U7"/>
<accession>A0A1S8D7U7</accession>
<dbReference type="STRING" id="207340.APZ41_009315"/>
<sequence length="148" mass="16079">MSDRPDPTGTGPAGGPDNDDDLDLGIGIPTVVSIIDTARQVDELVEDEENEDLQDEEALDDSDPEGLAEMLEEQITALNEDEQAALIALAWIGRGDYEAEDWEEALRLARERNERGDAASYLTGMEMLGDLLSEGLEAFGISPEETAR</sequence>
<dbReference type="Proteomes" id="UP000254919">
    <property type="component" value="Unassembled WGS sequence"/>
</dbReference>
<evidence type="ECO:0000256" key="1">
    <source>
        <dbReference type="SAM" id="MobiDB-lite"/>
    </source>
</evidence>
<evidence type="ECO:0000313" key="5">
    <source>
        <dbReference type="Proteomes" id="UP000254919"/>
    </source>
</evidence>
<evidence type="ECO:0000313" key="3">
    <source>
        <dbReference type="EMBL" id="SUE40640.1"/>
    </source>
</evidence>
<dbReference type="EMBL" id="UGVN01000001">
    <property type="protein sequence ID" value="SUE40640.1"/>
    <property type="molecule type" value="Genomic_DNA"/>
</dbReference>
<keyword evidence="4" id="KW-1185">Reference proteome</keyword>
<reference evidence="2 4" key="1">
    <citation type="submission" date="2016-12" db="EMBL/GenBank/DDBJ databases">
        <title>Draft genome sequence of Roseomonas mucosa strain AU37, isolated from a peripheral intravenous catheter.</title>
        <authorList>
            <person name="Choudhury M.A."/>
            <person name="Sidjabat H.E."/>
            <person name="Wailan A.M."/>
            <person name="Zhang L."/>
            <person name="Marsh N.M."/>
            <person name="Rickard C.M."/>
            <person name="Davies M."/>
            <person name="Mcmillan D.J."/>
        </authorList>
    </citation>
    <scope>NUCLEOTIDE SEQUENCE [LARGE SCALE GENOMIC DNA]</scope>
    <source>
        <strain evidence="2 4">SAVE376</strain>
    </source>
</reference>
<organism evidence="2 4">
    <name type="scientific">Roseomonas mucosa</name>
    <dbReference type="NCBI Taxonomy" id="207340"/>
    <lineage>
        <taxon>Bacteria</taxon>
        <taxon>Pseudomonadati</taxon>
        <taxon>Pseudomonadota</taxon>
        <taxon>Alphaproteobacteria</taxon>
        <taxon>Acetobacterales</taxon>
        <taxon>Roseomonadaceae</taxon>
        <taxon>Roseomonas</taxon>
    </lineage>
</organism>